<protein>
    <submittedName>
        <fullName evidence="1">Uncharacterized protein</fullName>
    </submittedName>
</protein>
<name>A0A150QY07_SORCE</name>
<dbReference type="RefSeq" id="WP_061606063.1">
    <property type="nucleotide sequence ID" value="NZ_JEMA01000233.1"/>
</dbReference>
<reference evidence="1 2" key="1">
    <citation type="submission" date="2014-02" db="EMBL/GenBank/DDBJ databases">
        <title>The small core and large imbalanced accessory genome model reveals a collaborative survival strategy of Sorangium cellulosum strains in nature.</title>
        <authorList>
            <person name="Han K."/>
            <person name="Peng R."/>
            <person name="Blom J."/>
            <person name="Li Y.-Z."/>
        </authorList>
    </citation>
    <scope>NUCLEOTIDE SEQUENCE [LARGE SCALE GENOMIC DNA]</scope>
    <source>
        <strain evidence="1 2">So0008-312</strain>
    </source>
</reference>
<dbReference type="Proteomes" id="UP000075260">
    <property type="component" value="Unassembled WGS sequence"/>
</dbReference>
<accession>A0A150QY07</accession>
<organism evidence="1 2">
    <name type="scientific">Sorangium cellulosum</name>
    <name type="common">Polyangium cellulosum</name>
    <dbReference type="NCBI Taxonomy" id="56"/>
    <lineage>
        <taxon>Bacteria</taxon>
        <taxon>Pseudomonadati</taxon>
        <taxon>Myxococcota</taxon>
        <taxon>Polyangia</taxon>
        <taxon>Polyangiales</taxon>
        <taxon>Polyangiaceae</taxon>
        <taxon>Sorangium</taxon>
    </lineage>
</organism>
<evidence type="ECO:0000313" key="1">
    <source>
        <dbReference type="EMBL" id="KYF72853.1"/>
    </source>
</evidence>
<dbReference type="AlphaFoldDB" id="A0A150QY07"/>
<proteinExistence type="predicted"/>
<dbReference type="EMBL" id="JEMA01000233">
    <property type="protein sequence ID" value="KYF72853.1"/>
    <property type="molecule type" value="Genomic_DNA"/>
</dbReference>
<evidence type="ECO:0000313" key="2">
    <source>
        <dbReference type="Proteomes" id="UP000075260"/>
    </source>
</evidence>
<sequence length="68" mass="7948">MVPGSGSFRFGPAGLRFNVLKTLRRFFKAYLHHKIRCRSDSDKQSRIRHLEKEIQTFGENIEKLKVGD</sequence>
<comment type="caution">
    <text evidence="1">The sequence shown here is derived from an EMBL/GenBank/DDBJ whole genome shotgun (WGS) entry which is preliminary data.</text>
</comment>
<gene>
    <name evidence="1" type="ORF">BE15_03025</name>
</gene>